<dbReference type="PANTHER" id="PTHR24221">
    <property type="entry name" value="ATP-BINDING CASSETTE SUB-FAMILY B"/>
    <property type="match status" value="1"/>
</dbReference>
<evidence type="ECO:0000259" key="8">
    <source>
        <dbReference type="PROSITE" id="PS50893"/>
    </source>
</evidence>
<dbReference type="PANTHER" id="PTHR24221:SF654">
    <property type="entry name" value="ATP-BINDING CASSETTE SUB-FAMILY B MEMBER 6"/>
    <property type="match status" value="1"/>
</dbReference>
<dbReference type="SUPFAM" id="SSF52540">
    <property type="entry name" value="P-loop containing nucleoside triphosphate hydrolases"/>
    <property type="match status" value="1"/>
</dbReference>
<feature type="transmembrane region" description="Helical" evidence="7">
    <location>
        <begin position="157"/>
        <end position="176"/>
    </location>
</feature>
<dbReference type="Pfam" id="PF00005">
    <property type="entry name" value="ABC_tran"/>
    <property type="match status" value="1"/>
</dbReference>
<evidence type="ECO:0000313" key="10">
    <source>
        <dbReference type="EMBL" id="GAA0584642.1"/>
    </source>
</evidence>
<dbReference type="SMART" id="SM00382">
    <property type="entry name" value="AAA"/>
    <property type="match status" value="1"/>
</dbReference>
<dbReference type="InterPro" id="IPR039421">
    <property type="entry name" value="Type_1_exporter"/>
</dbReference>
<name>A0ABP3QBA6_9PROT</name>
<evidence type="ECO:0000256" key="6">
    <source>
        <dbReference type="ARBA" id="ARBA00023136"/>
    </source>
</evidence>
<keyword evidence="3" id="KW-0547">Nucleotide-binding</keyword>
<evidence type="ECO:0000313" key="11">
    <source>
        <dbReference type="Proteomes" id="UP001499951"/>
    </source>
</evidence>
<dbReference type="InterPro" id="IPR036640">
    <property type="entry name" value="ABC1_TM_sf"/>
</dbReference>
<dbReference type="PROSITE" id="PS50893">
    <property type="entry name" value="ABC_TRANSPORTER_2"/>
    <property type="match status" value="1"/>
</dbReference>
<dbReference type="SUPFAM" id="SSF90123">
    <property type="entry name" value="ABC transporter transmembrane region"/>
    <property type="match status" value="1"/>
</dbReference>
<dbReference type="PROSITE" id="PS00211">
    <property type="entry name" value="ABC_TRANSPORTER_1"/>
    <property type="match status" value="1"/>
</dbReference>
<sequence>MRFAAGEGLAASLTVLVRDVSAYAGRKGIRAGVLVLSGAMLEGIGLALIAPMLAVLFGGSNGNGRLQRVSAMLFDWTGLTTLPARLALLLGVFVVAMIVRAVVLMARDATLAELRIGFVEQQRCRVAEDLAAASWSKVVRLRHARVIQVMSGDIQQIGVAAFFLTQCLTSVVMLAAQCVLALWLSLPLALLSFVLLIASGLALFPTMRRANALGKVFTNASQILLHGTSQFLGGLKLAVSQNLQSGYLAEFRATIAEQSEQQIRYLRQQTASRLVIATVSAVVGALLVLAGLTVFHVAPAMLVALLLVVARMSGPSGQIQQGAQMLANALPAYDAVRSLRHDLEDGAMPIVAADDAQPVSGEIRFDQVTFAHPQDGGGEAHGVHDLTLTIAPGTCLGIKGASGAGKTTFADLLAGLYPPQSGTITVDGEPLGAMLGRWRNSIAYVAQDPFLFYDTIRRNLAWADPSADESRMWQALDLVEASGFIRALPAGLDTVVGERGTLISGGERQRIALARAVLRRAKLLILDEATNALDPATETAILDRLRTLDPRPTLVIIAHRPDSLNGCDRVLTMSDGQLA</sequence>
<evidence type="ECO:0000256" key="7">
    <source>
        <dbReference type="SAM" id="Phobius"/>
    </source>
</evidence>
<dbReference type="PROSITE" id="PS50929">
    <property type="entry name" value="ABC_TM1F"/>
    <property type="match status" value="1"/>
</dbReference>
<keyword evidence="2 7" id="KW-0812">Transmembrane</keyword>
<feature type="transmembrane region" description="Helical" evidence="7">
    <location>
        <begin position="274"/>
        <end position="307"/>
    </location>
</feature>
<proteinExistence type="predicted"/>
<gene>
    <name evidence="10" type="ORF">GCM10008942_36940</name>
</gene>
<keyword evidence="11" id="KW-1185">Reference proteome</keyword>
<keyword evidence="5 7" id="KW-1133">Transmembrane helix</keyword>
<dbReference type="Gene3D" id="3.40.50.300">
    <property type="entry name" value="P-loop containing nucleotide triphosphate hydrolases"/>
    <property type="match status" value="1"/>
</dbReference>
<feature type="transmembrane region" description="Helical" evidence="7">
    <location>
        <begin position="86"/>
        <end position="106"/>
    </location>
</feature>
<organism evidence="10 11">
    <name type="scientific">Rhizomicrobium electricum</name>
    <dbReference type="NCBI Taxonomy" id="480070"/>
    <lineage>
        <taxon>Bacteria</taxon>
        <taxon>Pseudomonadati</taxon>
        <taxon>Pseudomonadota</taxon>
        <taxon>Alphaproteobacteria</taxon>
        <taxon>Micropepsales</taxon>
        <taxon>Micropepsaceae</taxon>
        <taxon>Rhizomicrobium</taxon>
    </lineage>
</organism>
<protein>
    <submittedName>
        <fullName evidence="10">ABC transporter ATP-binding protein</fullName>
    </submittedName>
</protein>
<feature type="domain" description="ABC transporter" evidence="8">
    <location>
        <begin position="363"/>
        <end position="579"/>
    </location>
</feature>
<dbReference type="InterPro" id="IPR017871">
    <property type="entry name" value="ABC_transporter-like_CS"/>
</dbReference>
<evidence type="ECO:0000256" key="1">
    <source>
        <dbReference type="ARBA" id="ARBA00004651"/>
    </source>
</evidence>
<dbReference type="InterPro" id="IPR027417">
    <property type="entry name" value="P-loop_NTPase"/>
</dbReference>
<dbReference type="GO" id="GO:0005524">
    <property type="term" value="F:ATP binding"/>
    <property type="evidence" value="ECO:0007669"/>
    <property type="project" value="UniProtKB-KW"/>
</dbReference>
<dbReference type="Gene3D" id="1.20.1560.10">
    <property type="entry name" value="ABC transporter type 1, transmembrane domain"/>
    <property type="match status" value="1"/>
</dbReference>
<feature type="domain" description="ABC transmembrane type-1" evidence="9">
    <location>
        <begin position="31"/>
        <end position="328"/>
    </location>
</feature>
<dbReference type="InterPro" id="IPR003593">
    <property type="entry name" value="AAA+_ATPase"/>
</dbReference>
<dbReference type="RefSeq" id="WP_166929096.1">
    <property type="nucleotide sequence ID" value="NZ_BAAADD010000011.1"/>
</dbReference>
<evidence type="ECO:0000256" key="4">
    <source>
        <dbReference type="ARBA" id="ARBA00022840"/>
    </source>
</evidence>
<evidence type="ECO:0000256" key="2">
    <source>
        <dbReference type="ARBA" id="ARBA00022692"/>
    </source>
</evidence>
<feature type="transmembrane region" description="Helical" evidence="7">
    <location>
        <begin position="33"/>
        <end position="57"/>
    </location>
</feature>
<evidence type="ECO:0000259" key="9">
    <source>
        <dbReference type="PROSITE" id="PS50929"/>
    </source>
</evidence>
<keyword evidence="4 10" id="KW-0067">ATP-binding</keyword>
<evidence type="ECO:0000256" key="3">
    <source>
        <dbReference type="ARBA" id="ARBA00022741"/>
    </source>
</evidence>
<dbReference type="InterPro" id="IPR011527">
    <property type="entry name" value="ABC1_TM_dom"/>
</dbReference>
<accession>A0ABP3QBA6</accession>
<evidence type="ECO:0000256" key="5">
    <source>
        <dbReference type="ARBA" id="ARBA00022989"/>
    </source>
</evidence>
<dbReference type="EMBL" id="BAAADD010000011">
    <property type="protein sequence ID" value="GAA0584642.1"/>
    <property type="molecule type" value="Genomic_DNA"/>
</dbReference>
<dbReference type="Proteomes" id="UP001499951">
    <property type="component" value="Unassembled WGS sequence"/>
</dbReference>
<dbReference type="CDD" id="cd03228">
    <property type="entry name" value="ABCC_MRP_Like"/>
    <property type="match status" value="1"/>
</dbReference>
<dbReference type="InterPro" id="IPR003439">
    <property type="entry name" value="ABC_transporter-like_ATP-bd"/>
</dbReference>
<feature type="transmembrane region" description="Helical" evidence="7">
    <location>
        <begin position="182"/>
        <end position="204"/>
    </location>
</feature>
<keyword evidence="6 7" id="KW-0472">Membrane</keyword>
<reference evidence="11" key="1">
    <citation type="journal article" date="2019" name="Int. J. Syst. Evol. Microbiol.">
        <title>The Global Catalogue of Microorganisms (GCM) 10K type strain sequencing project: providing services to taxonomists for standard genome sequencing and annotation.</title>
        <authorList>
            <consortium name="The Broad Institute Genomics Platform"/>
            <consortium name="The Broad Institute Genome Sequencing Center for Infectious Disease"/>
            <person name="Wu L."/>
            <person name="Ma J."/>
        </authorList>
    </citation>
    <scope>NUCLEOTIDE SEQUENCE [LARGE SCALE GENOMIC DNA]</scope>
    <source>
        <strain evidence="11">JCM 15089</strain>
    </source>
</reference>
<comment type="caution">
    <text evidence="10">The sequence shown here is derived from an EMBL/GenBank/DDBJ whole genome shotgun (WGS) entry which is preliminary data.</text>
</comment>
<comment type="subcellular location">
    <subcellularLocation>
        <location evidence="1">Cell membrane</location>
        <topology evidence="1">Multi-pass membrane protein</topology>
    </subcellularLocation>
</comment>